<dbReference type="InterPro" id="IPR044925">
    <property type="entry name" value="His-Me_finger_sf"/>
</dbReference>
<dbReference type="Proteomes" id="UP000271193">
    <property type="component" value="Chromosome"/>
</dbReference>
<dbReference type="Pfam" id="PF18962">
    <property type="entry name" value="Por_Secre_tail"/>
    <property type="match status" value="1"/>
</dbReference>
<comment type="similarity">
    <text evidence="1">Belongs to the EndA/NucM nuclease family.</text>
</comment>
<dbReference type="GeneID" id="99065535"/>
<dbReference type="NCBIfam" id="TIGR04183">
    <property type="entry name" value="Por_Secre_tail"/>
    <property type="match status" value="1"/>
</dbReference>
<organism evidence="7 8">
    <name type="scientific">Chryseobacterium bernardetii</name>
    <dbReference type="NCBI Taxonomy" id="1241978"/>
    <lineage>
        <taxon>Bacteria</taxon>
        <taxon>Pseudomonadati</taxon>
        <taxon>Bacteroidota</taxon>
        <taxon>Flavobacteriia</taxon>
        <taxon>Flavobacteriales</taxon>
        <taxon>Weeksellaceae</taxon>
        <taxon>Chryseobacterium group</taxon>
        <taxon>Chryseobacterium</taxon>
    </lineage>
</organism>
<dbReference type="EMBL" id="CP033932">
    <property type="protein sequence ID" value="AZB25251.1"/>
    <property type="molecule type" value="Genomic_DNA"/>
</dbReference>
<dbReference type="PANTHER" id="PTHR33607:SF2">
    <property type="entry name" value="ENDONUCLEASE-1"/>
    <property type="match status" value="1"/>
</dbReference>
<evidence type="ECO:0000256" key="1">
    <source>
        <dbReference type="ARBA" id="ARBA00006429"/>
    </source>
</evidence>
<dbReference type="OrthoDB" id="5485925at2"/>
<keyword evidence="8" id="KW-1185">Reference proteome</keyword>
<evidence type="ECO:0000259" key="6">
    <source>
        <dbReference type="Pfam" id="PF18962"/>
    </source>
</evidence>
<sequence length="359" mass="39601">MKKLLLNLLTGFVFCTISAQAPTNYYDGTAGLSGATLKSKLKTIITNGHQDKGYAGLLNAFQTTDRDYFYENDGTVMDMYSENPLGSDPYNYNHGSNQCGNYSSEGDCYNREHVVPQSLFNQNLPMRSDVHFVTPTDGKVNGMRSNYPFGKVGTVSFTSLNGSKLGSSASAGYAGTVFEPIDEFKGDIARMILYFVTRYETQLSGFSNGNILGSVAFPGLQTWELKQLLAWNDGDPVSAFEIARNNAAFTYQGNRNPYIDRPEFVALIWGAYMGVDDVSSISKNLTIVPNPVRGNVLRVTGEKDLKKFKIALIINSAGQNVQTIEKPFENGNTVNLKNLPKGVYFLKLDNSNTKFIIED</sequence>
<dbReference type="AlphaFoldDB" id="A0A3G6T7G7"/>
<proteinExistence type="inferred from homology"/>
<keyword evidence="4" id="KW-0378">Hydrolase</keyword>
<accession>A0A3G6T7G7</accession>
<dbReference type="GO" id="GO:0004518">
    <property type="term" value="F:nuclease activity"/>
    <property type="evidence" value="ECO:0007669"/>
    <property type="project" value="UniProtKB-KW"/>
</dbReference>
<dbReference type="InterPro" id="IPR007346">
    <property type="entry name" value="Endonuclease-I"/>
</dbReference>
<dbReference type="PANTHER" id="PTHR33607">
    <property type="entry name" value="ENDONUCLEASE-1"/>
    <property type="match status" value="1"/>
</dbReference>
<evidence type="ECO:0000256" key="5">
    <source>
        <dbReference type="SAM" id="SignalP"/>
    </source>
</evidence>
<dbReference type="KEGG" id="cben:EG339_12020"/>
<protein>
    <submittedName>
        <fullName evidence="7">T9SS C-terminal target domain-containing protein</fullName>
    </submittedName>
</protein>
<dbReference type="GO" id="GO:0016787">
    <property type="term" value="F:hydrolase activity"/>
    <property type="evidence" value="ECO:0007669"/>
    <property type="project" value="UniProtKB-KW"/>
</dbReference>
<feature type="chain" id="PRO_5017949873" evidence="5">
    <location>
        <begin position="22"/>
        <end position="359"/>
    </location>
</feature>
<gene>
    <name evidence="7" type="ORF">EG339_12020</name>
</gene>
<dbReference type="SUPFAM" id="SSF54060">
    <property type="entry name" value="His-Me finger endonucleases"/>
    <property type="match status" value="1"/>
</dbReference>
<evidence type="ECO:0000256" key="4">
    <source>
        <dbReference type="ARBA" id="ARBA00022801"/>
    </source>
</evidence>
<evidence type="ECO:0000313" key="7">
    <source>
        <dbReference type="EMBL" id="AZB25251.1"/>
    </source>
</evidence>
<keyword evidence="2" id="KW-0540">Nuclease</keyword>
<feature type="signal peptide" evidence="5">
    <location>
        <begin position="1"/>
        <end position="21"/>
    </location>
</feature>
<keyword evidence="3 5" id="KW-0732">Signal</keyword>
<dbReference type="InterPro" id="IPR026444">
    <property type="entry name" value="Secre_tail"/>
</dbReference>
<feature type="domain" description="Secretion system C-terminal sorting" evidence="6">
    <location>
        <begin position="288"/>
        <end position="357"/>
    </location>
</feature>
<dbReference type="Pfam" id="PF04231">
    <property type="entry name" value="Endonuclease_1"/>
    <property type="match status" value="1"/>
</dbReference>
<dbReference type="RefSeq" id="WP_002981203.1">
    <property type="nucleotide sequence ID" value="NZ_CP033931.1"/>
</dbReference>
<evidence type="ECO:0000313" key="8">
    <source>
        <dbReference type="Proteomes" id="UP000271193"/>
    </source>
</evidence>
<reference evidence="8" key="1">
    <citation type="submission" date="2018-11" db="EMBL/GenBank/DDBJ databases">
        <title>Proposal to divide the Flavobacteriaceae and reorganize its genera based on Amino Acid Identity values calculated from whole genome sequences.</title>
        <authorList>
            <person name="Nicholson A.C."/>
            <person name="Gulvik C.A."/>
            <person name="Whitney A.M."/>
            <person name="Humrighouse B.W."/>
            <person name="Bell M."/>
            <person name="Holmes B."/>
            <person name="Steigerwalt A.G."/>
            <person name="Villarma A."/>
            <person name="Sheth M."/>
            <person name="Batra D."/>
            <person name="Pryor J."/>
            <person name="Bernardet J.-F."/>
            <person name="Hugo C."/>
            <person name="Kampfer P."/>
            <person name="Newman J."/>
            <person name="McQuiston J.R."/>
        </authorList>
    </citation>
    <scope>NUCLEOTIDE SEQUENCE [LARGE SCALE GENOMIC DNA]</scope>
    <source>
        <strain evidence="8">G0229</strain>
    </source>
</reference>
<evidence type="ECO:0000256" key="2">
    <source>
        <dbReference type="ARBA" id="ARBA00022722"/>
    </source>
</evidence>
<name>A0A3G6T7G7_9FLAO</name>
<evidence type="ECO:0000256" key="3">
    <source>
        <dbReference type="ARBA" id="ARBA00022729"/>
    </source>
</evidence>